<feature type="compositionally biased region" description="Basic residues" evidence="1">
    <location>
        <begin position="34"/>
        <end position="44"/>
    </location>
</feature>
<organism evidence="2 3">
    <name type="scientific">Prunus dulcis</name>
    <name type="common">Almond</name>
    <name type="synonym">Amygdalus dulcis</name>
    <dbReference type="NCBI Taxonomy" id="3755"/>
    <lineage>
        <taxon>Eukaryota</taxon>
        <taxon>Viridiplantae</taxon>
        <taxon>Streptophyta</taxon>
        <taxon>Embryophyta</taxon>
        <taxon>Tracheophyta</taxon>
        <taxon>Spermatophyta</taxon>
        <taxon>Magnoliopsida</taxon>
        <taxon>eudicotyledons</taxon>
        <taxon>Gunneridae</taxon>
        <taxon>Pentapetalae</taxon>
        <taxon>rosids</taxon>
        <taxon>fabids</taxon>
        <taxon>Rosales</taxon>
        <taxon>Rosaceae</taxon>
        <taxon>Amygdaloideae</taxon>
        <taxon>Amygdaleae</taxon>
        <taxon>Prunus</taxon>
    </lineage>
</organism>
<feature type="region of interest" description="Disordered" evidence="1">
    <location>
        <begin position="29"/>
        <end position="65"/>
    </location>
</feature>
<protein>
    <submittedName>
        <fullName evidence="2">Uncharacterized protein</fullName>
    </submittedName>
</protein>
<accession>A0AAD4Z153</accession>
<comment type="caution">
    <text evidence="2">The sequence shown here is derived from an EMBL/GenBank/DDBJ whole genome shotgun (WGS) entry which is preliminary data.</text>
</comment>
<name>A0AAD4Z153_PRUDU</name>
<evidence type="ECO:0000313" key="3">
    <source>
        <dbReference type="Proteomes" id="UP001054821"/>
    </source>
</evidence>
<dbReference type="Proteomes" id="UP001054821">
    <property type="component" value="Chromosome 5"/>
</dbReference>
<reference evidence="2 3" key="1">
    <citation type="journal article" date="2022" name="G3 (Bethesda)">
        <title>Whole-genome sequence and methylome profiling of the almond [Prunus dulcis (Mill.) D.A. Webb] cultivar 'Nonpareil'.</title>
        <authorList>
            <person name="D'Amico-Willman K.M."/>
            <person name="Ouma W.Z."/>
            <person name="Meulia T."/>
            <person name="Sideli G.M."/>
            <person name="Gradziel T.M."/>
            <person name="Fresnedo-Ramirez J."/>
        </authorList>
    </citation>
    <scope>NUCLEOTIDE SEQUENCE [LARGE SCALE GENOMIC DNA]</scope>
    <source>
        <strain evidence="2">Clone GOH B32 T37-40</strain>
    </source>
</reference>
<gene>
    <name evidence="2" type="ORF">L3X38_028368</name>
</gene>
<proteinExistence type="predicted"/>
<evidence type="ECO:0000256" key="1">
    <source>
        <dbReference type="SAM" id="MobiDB-lite"/>
    </source>
</evidence>
<feature type="compositionally biased region" description="Polar residues" evidence="1">
    <location>
        <begin position="45"/>
        <end position="65"/>
    </location>
</feature>
<evidence type="ECO:0000313" key="2">
    <source>
        <dbReference type="EMBL" id="KAI5328971.1"/>
    </source>
</evidence>
<dbReference type="EMBL" id="JAJFAZ020000005">
    <property type="protein sequence ID" value="KAI5328971.1"/>
    <property type="molecule type" value="Genomic_DNA"/>
</dbReference>
<keyword evidence="3" id="KW-1185">Reference proteome</keyword>
<sequence length="90" mass="10176">MPTTKTVSYALKVLEDNLVGHAYLVHTNADKNRTKSHLSSKTHSNKSTVSHQSPSNSQFPNSKFQFRSKRFPSTGDMWHQVPIVLGPQQR</sequence>
<dbReference type="AlphaFoldDB" id="A0AAD4Z153"/>